<evidence type="ECO:0000256" key="8">
    <source>
        <dbReference type="ARBA" id="ARBA00023136"/>
    </source>
</evidence>
<evidence type="ECO:0000256" key="2">
    <source>
        <dbReference type="ARBA" id="ARBA00009477"/>
    </source>
</evidence>
<evidence type="ECO:0000256" key="11">
    <source>
        <dbReference type="SAM" id="MobiDB-lite"/>
    </source>
</evidence>
<dbReference type="Pfam" id="PF25994">
    <property type="entry name" value="HH_AprE"/>
    <property type="match status" value="1"/>
</dbReference>
<keyword evidence="7" id="KW-1133">Transmembrane helix</keyword>
<keyword evidence="6" id="KW-0812">Transmembrane</keyword>
<organism evidence="14 15">
    <name type="scientific">Bradyrhizobium ontarionense</name>
    <dbReference type="NCBI Taxonomy" id="2898149"/>
    <lineage>
        <taxon>Bacteria</taxon>
        <taxon>Pseudomonadati</taxon>
        <taxon>Pseudomonadota</taxon>
        <taxon>Alphaproteobacteria</taxon>
        <taxon>Hyphomicrobiales</taxon>
        <taxon>Nitrobacteraceae</taxon>
        <taxon>Bradyrhizobium</taxon>
    </lineage>
</organism>
<dbReference type="PANTHER" id="PTHR30386:SF17">
    <property type="entry name" value="ALKALINE PROTEASE SECRETION PROTEIN APRE"/>
    <property type="match status" value="1"/>
</dbReference>
<accession>A0ABY3REV7</accession>
<evidence type="ECO:0000256" key="7">
    <source>
        <dbReference type="ARBA" id="ARBA00022989"/>
    </source>
</evidence>
<dbReference type="InterPro" id="IPR006144">
    <property type="entry name" value="Secretion_HlyD_CS"/>
</dbReference>
<feature type="coiled-coil region" evidence="10">
    <location>
        <begin position="374"/>
        <end position="408"/>
    </location>
</feature>
<feature type="compositionally biased region" description="Basic and acidic residues" evidence="11">
    <location>
        <begin position="47"/>
        <end position="58"/>
    </location>
</feature>
<evidence type="ECO:0000256" key="9">
    <source>
        <dbReference type="RuleBase" id="RU365093"/>
    </source>
</evidence>
<dbReference type="Gene3D" id="2.40.50.100">
    <property type="match status" value="1"/>
</dbReference>
<gene>
    <name evidence="14" type="ORF">LQG66_05945</name>
</gene>
<protein>
    <recommendedName>
        <fullName evidence="9">Membrane fusion protein (MFP) family protein</fullName>
    </recommendedName>
</protein>
<evidence type="ECO:0000259" key="12">
    <source>
        <dbReference type="Pfam" id="PF25994"/>
    </source>
</evidence>
<dbReference type="InterPro" id="IPR058781">
    <property type="entry name" value="HH_AprE-like"/>
</dbReference>
<evidence type="ECO:0000256" key="1">
    <source>
        <dbReference type="ARBA" id="ARBA00004377"/>
    </source>
</evidence>
<dbReference type="Proteomes" id="UP001431010">
    <property type="component" value="Chromosome"/>
</dbReference>
<dbReference type="NCBIfam" id="TIGR01843">
    <property type="entry name" value="type_I_hlyD"/>
    <property type="match status" value="1"/>
</dbReference>
<dbReference type="InterPro" id="IPR050739">
    <property type="entry name" value="MFP"/>
</dbReference>
<feature type="region of interest" description="Disordered" evidence="11">
    <location>
        <begin position="1"/>
        <end position="137"/>
    </location>
</feature>
<evidence type="ECO:0000256" key="10">
    <source>
        <dbReference type="SAM" id="Coils"/>
    </source>
</evidence>
<comment type="subcellular location">
    <subcellularLocation>
        <location evidence="1 9">Cell inner membrane</location>
        <topology evidence="1 9">Single-pass membrane protein</topology>
    </subcellularLocation>
</comment>
<reference evidence="14" key="1">
    <citation type="journal article" date="2024" name="Antonie Van Leeuwenhoek">
        <title>Bradyrhizobium ontarionense sp. nov., a novel bacterial symbiont isolated from Aeschynomene indica (Indian jointvetch), harbours photosynthesis, nitrogen fixation and nitrous oxide (N2O) reductase genes.</title>
        <authorList>
            <person name="Bromfield E.S.P."/>
            <person name="Cloutier S."/>
        </authorList>
    </citation>
    <scope>NUCLEOTIDE SEQUENCE</scope>
    <source>
        <strain evidence="14">A19</strain>
    </source>
</reference>
<evidence type="ECO:0000256" key="5">
    <source>
        <dbReference type="ARBA" id="ARBA00022519"/>
    </source>
</evidence>
<evidence type="ECO:0000256" key="4">
    <source>
        <dbReference type="ARBA" id="ARBA00022475"/>
    </source>
</evidence>
<name>A0ABY3REV7_9BRAD</name>
<sequence>MKHINDFRPFDDDDYVRPKTRAVGPQGDALIMELQRLQGAFDDGSDADPRDRRGSRDGAKKRRRPPPSQARTKSRKKKTSTMGRALDVSLSLFGLGTPAPRARRPEGIREMEWQRPAPMRSREPDISPPPRQAPARVPDVASPFLDLQDERANRSSNGGMPRAMAPQNLPARIMQPPAVPQTRVGRLVGTAGTALTTGMTFIASQGTAADLDDTSEESLVPRVGRMFENELRLGLRVLLVAAVLGGGWLTLVPLAGAIVVPGNLVVQSNVKAIQHPTGGIVADIKVDNGKRVNAGDLLVRLDGTQSQAQLQAITKQLNEQRAKIARLTAERDGLEQPEYPTTLTSRADDAHARAVIASENALFKARAVTRRSQKELLQGRIVQLNNEIAGMESQLESKNKQIDLIKGELAGVQDLYDKRLVPLTRLTTLQREAARIDGERGQLVSSVAETKSKISEAELQTVKIDQDFRSEVVKDLGESQAKEGDLVEKGVAARDQLDRIEMRAPNSGTIHQLAIHTIGGVIKPGETVMELVPDSDELQVEAHVQPKDIDHVHTGQDALVNFNAFNQRTTPKLSGQVSFVSPDTTNDQRTGSSFYTVRITLSEEERQRLGGVNLMPGMQAEVYVQTGSRTMLSYLMKPITDQWRRAFVEQ</sequence>
<feature type="domain" description="AprE-like long alpha-helical hairpin" evidence="12">
    <location>
        <begin position="306"/>
        <end position="496"/>
    </location>
</feature>
<feature type="domain" description="AprE-like beta-barrel" evidence="13">
    <location>
        <begin position="538"/>
        <end position="627"/>
    </location>
</feature>
<proteinExistence type="inferred from homology"/>
<dbReference type="PROSITE" id="PS00543">
    <property type="entry name" value="HLYD_FAMILY"/>
    <property type="match status" value="1"/>
</dbReference>
<dbReference type="Gene3D" id="2.40.30.170">
    <property type="match status" value="1"/>
</dbReference>
<comment type="similarity">
    <text evidence="2 9">Belongs to the membrane fusion protein (MFP) (TC 8.A.1) family.</text>
</comment>
<dbReference type="Pfam" id="PF26002">
    <property type="entry name" value="Beta-barrel_AprE"/>
    <property type="match status" value="1"/>
</dbReference>
<dbReference type="PANTHER" id="PTHR30386">
    <property type="entry name" value="MEMBRANE FUSION SUBUNIT OF EMRAB-TOLC MULTIDRUG EFFLUX PUMP"/>
    <property type="match status" value="1"/>
</dbReference>
<keyword evidence="3 9" id="KW-0813">Transport</keyword>
<dbReference type="EMBL" id="CP088156">
    <property type="protein sequence ID" value="UFZ05848.1"/>
    <property type="molecule type" value="Genomic_DNA"/>
</dbReference>
<feature type="compositionally biased region" description="Basic and acidic residues" evidence="11">
    <location>
        <begin position="103"/>
        <end position="113"/>
    </location>
</feature>
<keyword evidence="4 9" id="KW-1003">Cell membrane</keyword>
<keyword evidence="15" id="KW-1185">Reference proteome</keyword>
<dbReference type="InterPro" id="IPR058982">
    <property type="entry name" value="Beta-barrel_AprE"/>
</dbReference>
<evidence type="ECO:0000313" key="14">
    <source>
        <dbReference type="EMBL" id="UFZ05848.1"/>
    </source>
</evidence>
<evidence type="ECO:0000256" key="3">
    <source>
        <dbReference type="ARBA" id="ARBA00022448"/>
    </source>
</evidence>
<dbReference type="InterPro" id="IPR010129">
    <property type="entry name" value="T1SS_HlyD"/>
</dbReference>
<dbReference type="PRINTS" id="PR01490">
    <property type="entry name" value="RTXTOXIND"/>
</dbReference>
<dbReference type="RefSeq" id="WP_231324382.1">
    <property type="nucleotide sequence ID" value="NZ_CP088156.1"/>
</dbReference>
<keyword evidence="8" id="KW-0472">Membrane</keyword>
<keyword evidence="5 9" id="KW-0997">Cell inner membrane</keyword>
<evidence type="ECO:0000313" key="15">
    <source>
        <dbReference type="Proteomes" id="UP001431010"/>
    </source>
</evidence>
<evidence type="ECO:0000256" key="6">
    <source>
        <dbReference type="ARBA" id="ARBA00022692"/>
    </source>
</evidence>
<keyword evidence="10" id="KW-0175">Coiled coil</keyword>
<evidence type="ECO:0000259" key="13">
    <source>
        <dbReference type="Pfam" id="PF26002"/>
    </source>
</evidence>
<feature type="compositionally biased region" description="Basic and acidic residues" evidence="11">
    <location>
        <begin position="1"/>
        <end position="10"/>
    </location>
</feature>